<evidence type="ECO:0000259" key="3">
    <source>
        <dbReference type="PROSITE" id="PS50206"/>
    </source>
</evidence>
<dbReference type="RefSeq" id="WP_209137626.1">
    <property type="nucleotide sequence ID" value="NZ_JAGHKO010000001.1"/>
</dbReference>
<dbReference type="InterPro" id="IPR016130">
    <property type="entry name" value="Tyr_Pase_AS"/>
</dbReference>
<evidence type="ECO:0000313" key="5">
    <source>
        <dbReference type="Proteomes" id="UP000677244"/>
    </source>
</evidence>
<dbReference type="InterPro" id="IPR000387">
    <property type="entry name" value="Tyr_Pase_dom"/>
</dbReference>
<accession>A0ABS3YNV5</accession>
<dbReference type="Gene3D" id="3.90.190.10">
    <property type="entry name" value="Protein tyrosine phosphatase superfamily"/>
    <property type="match status" value="1"/>
</dbReference>
<dbReference type="Proteomes" id="UP000677244">
    <property type="component" value="Unassembled WGS sequence"/>
</dbReference>
<evidence type="ECO:0000256" key="1">
    <source>
        <dbReference type="ARBA" id="ARBA00013064"/>
    </source>
</evidence>
<dbReference type="EC" id="3.1.3.48" evidence="1"/>
<organism evidence="4 5">
    <name type="scientific">Niastella soli</name>
    <dbReference type="NCBI Taxonomy" id="2821487"/>
    <lineage>
        <taxon>Bacteria</taxon>
        <taxon>Pseudomonadati</taxon>
        <taxon>Bacteroidota</taxon>
        <taxon>Chitinophagia</taxon>
        <taxon>Chitinophagales</taxon>
        <taxon>Chitinophagaceae</taxon>
        <taxon>Niastella</taxon>
    </lineage>
</organism>
<dbReference type="SUPFAM" id="SSF52799">
    <property type="entry name" value="(Phosphotyrosine protein) phosphatases II"/>
    <property type="match status" value="1"/>
</dbReference>
<proteinExistence type="predicted"/>
<dbReference type="PROSITE" id="PS50056">
    <property type="entry name" value="TYR_PHOSPHATASE_2"/>
    <property type="match status" value="1"/>
</dbReference>
<dbReference type="PROSITE" id="PS00383">
    <property type="entry name" value="TYR_PHOSPHATASE_1"/>
    <property type="match status" value="1"/>
</dbReference>
<gene>
    <name evidence="4" type="ORF">J7I42_04765</name>
</gene>
<feature type="domain" description="Rhodanese" evidence="3">
    <location>
        <begin position="88"/>
        <end position="152"/>
    </location>
</feature>
<feature type="domain" description="Tyrosine specific protein phosphatases" evidence="2">
    <location>
        <begin position="87"/>
        <end position="154"/>
    </location>
</feature>
<evidence type="ECO:0000259" key="2">
    <source>
        <dbReference type="PROSITE" id="PS50056"/>
    </source>
</evidence>
<protein>
    <recommendedName>
        <fullName evidence="1">protein-tyrosine-phosphatase</fullName>
        <ecNumber evidence="1">3.1.3.48</ecNumber>
    </recommendedName>
</protein>
<dbReference type="EMBL" id="JAGHKO010000001">
    <property type="protein sequence ID" value="MBO9199566.1"/>
    <property type="molecule type" value="Genomic_DNA"/>
</dbReference>
<dbReference type="PROSITE" id="PS50206">
    <property type="entry name" value="RHODANESE_3"/>
    <property type="match status" value="1"/>
</dbReference>
<dbReference type="InterPro" id="IPR001763">
    <property type="entry name" value="Rhodanese-like_dom"/>
</dbReference>
<name>A0ABS3YNV5_9BACT</name>
<sequence length="164" mass="18583">MYTKIYWVYQFDNGAALGIMPRPRGDDWLEEEIIKLKKQHVGVWVSLLEPHEVSELGLKNQASFCSKHSLDLINFPIVDRNIPDKGSKVDQLIGQLAQKIQAGVKVVIHCRMGIGRSSIIAASILLKYGFKTDQILQKITSARGLKVPDTEQQVQWLRSREKSV</sequence>
<dbReference type="InterPro" id="IPR029021">
    <property type="entry name" value="Prot-tyrosine_phosphatase-like"/>
</dbReference>
<evidence type="ECO:0000313" key="4">
    <source>
        <dbReference type="EMBL" id="MBO9199566.1"/>
    </source>
</evidence>
<reference evidence="4 5" key="1">
    <citation type="submission" date="2021-03" db="EMBL/GenBank/DDBJ databases">
        <title>Assistant Professor.</title>
        <authorList>
            <person name="Huq M.A."/>
        </authorList>
    </citation>
    <scope>NUCLEOTIDE SEQUENCE [LARGE SCALE GENOMIC DNA]</scope>
    <source>
        <strain evidence="4 5">MAH-29</strain>
    </source>
</reference>
<dbReference type="Pfam" id="PF22785">
    <property type="entry name" value="Tc-R-P"/>
    <property type="match status" value="1"/>
</dbReference>
<comment type="caution">
    <text evidence="4">The sequence shown here is derived from an EMBL/GenBank/DDBJ whole genome shotgun (WGS) entry which is preliminary data.</text>
</comment>
<keyword evidence="5" id="KW-1185">Reference proteome</keyword>